<sequence length="330" mass="36333">MEIEKTAGERADELPVRSSDTLVGDGAVDFRGKLADKITTGGWRAAPFIIVNEVAERMAFYAIAFNMVIFLVKEMHEDLPDASTNVTNWGGTAFVLTTIAFSFAAAHAVATNRRLSAHFVVPAGSVVVFSVVNGLIVIPLYELYGASFFRRFTGHPHGLSSLQRVGLGMFVTIPTFVVAALVERHRRRAAEAVTFWWLLPQYFMPGFADAFTFVGQLEFFYNEATDGTKSISSALFLSAVGVGNWMTSLSVKVLERATGGKERGWLRKDLNHSKLDYYYWIVCAICAVNFCVYLVVASYHKGKDQVVIHSTTGEDESSGTKRLIAAEEAL</sequence>
<feature type="transmembrane region" description="Helical" evidence="6">
    <location>
        <begin position="161"/>
        <end position="182"/>
    </location>
</feature>
<dbReference type="PANTHER" id="PTHR11654">
    <property type="entry name" value="OLIGOPEPTIDE TRANSPORTER-RELATED"/>
    <property type="match status" value="1"/>
</dbReference>
<evidence type="ECO:0000313" key="8">
    <source>
        <dbReference type="Proteomes" id="UP000639772"/>
    </source>
</evidence>
<feature type="transmembrane region" description="Helical" evidence="6">
    <location>
        <begin position="92"/>
        <end position="110"/>
    </location>
</feature>
<dbReference type="InterPro" id="IPR036259">
    <property type="entry name" value="MFS_trans_sf"/>
</dbReference>
<protein>
    <submittedName>
        <fullName evidence="7">Uncharacterized protein</fullName>
    </submittedName>
</protein>
<dbReference type="OrthoDB" id="8904098at2759"/>
<reference evidence="7 8" key="1">
    <citation type="journal article" date="2020" name="Nat. Food">
        <title>A phased Vanilla planifolia genome enables genetic improvement of flavour and production.</title>
        <authorList>
            <person name="Hasing T."/>
            <person name="Tang H."/>
            <person name="Brym M."/>
            <person name="Khazi F."/>
            <person name="Huang T."/>
            <person name="Chambers A.H."/>
        </authorList>
    </citation>
    <scope>NUCLEOTIDE SEQUENCE [LARGE SCALE GENOMIC DNA]</scope>
    <source>
        <tissue evidence="7">Leaf</tissue>
    </source>
</reference>
<dbReference type="SUPFAM" id="SSF103473">
    <property type="entry name" value="MFS general substrate transporter"/>
    <property type="match status" value="1"/>
</dbReference>
<name>A0A835P9H4_VANPL</name>
<evidence type="ECO:0000256" key="1">
    <source>
        <dbReference type="ARBA" id="ARBA00004141"/>
    </source>
</evidence>
<keyword evidence="4 6" id="KW-1133">Transmembrane helix</keyword>
<dbReference type="GO" id="GO:0022857">
    <property type="term" value="F:transmembrane transporter activity"/>
    <property type="evidence" value="ECO:0007669"/>
    <property type="project" value="InterPro"/>
</dbReference>
<organism evidence="7 8">
    <name type="scientific">Vanilla planifolia</name>
    <name type="common">Vanilla</name>
    <dbReference type="NCBI Taxonomy" id="51239"/>
    <lineage>
        <taxon>Eukaryota</taxon>
        <taxon>Viridiplantae</taxon>
        <taxon>Streptophyta</taxon>
        <taxon>Embryophyta</taxon>
        <taxon>Tracheophyta</taxon>
        <taxon>Spermatophyta</taxon>
        <taxon>Magnoliopsida</taxon>
        <taxon>Liliopsida</taxon>
        <taxon>Asparagales</taxon>
        <taxon>Orchidaceae</taxon>
        <taxon>Vanilloideae</taxon>
        <taxon>Vanilleae</taxon>
        <taxon>Vanilla</taxon>
    </lineage>
</organism>
<accession>A0A835P9H4</accession>
<proteinExistence type="inferred from homology"/>
<comment type="similarity">
    <text evidence="2">Belongs to the major facilitator superfamily. Proton-dependent oligopeptide transporter (POT/PTR) (TC 2.A.17) family.</text>
</comment>
<dbReference type="AlphaFoldDB" id="A0A835P9H4"/>
<evidence type="ECO:0000256" key="3">
    <source>
        <dbReference type="ARBA" id="ARBA00022692"/>
    </source>
</evidence>
<gene>
    <name evidence="7" type="ORF">HPP92_027270</name>
</gene>
<evidence type="ECO:0000313" key="7">
    <source>
        <dbReference type="EMBL" id="KAG0449511.1"/>
    </source>
</evidence>
<dbReference type="GO" id="GO:0016020">
    <property type="term" value="C:membrane"/>
    <property type="evidence" value="ECO:0007669"/>
    <property type="project" value="UniProtKB-SubCell"/>
</dbReference>
<evidence type="ECO:0000256" key="5">
    <source>
        <dbReference type="ARBA" id="ARBA00023136"/>
    </source>
</evidence>
<feature type="transmembrane region" description="Helical" evidence="6">
    <location>
        <begin position="117"/>
        <end position="141"/>
    </location>
</feature>
<dbReference type="Gene3D" id="1.20.1250.20">
    <property type="entry name" value="MFS general substrate transporter like domains"/>
    <property type="match status" value="2"/>
</dbReference>
<comment type="subcellular location">
    <subcellularLocation>
        <location evidence="1">Membrane</location>
        <topology evidence="1">Multi-pass membrane protein</topology>
    </subcellularLocation>
</comment>
<feature type="transmembrane region" description="Helical" evidence="6">
    <location>
        <begin position="275"/>
        <end position="296"/>
    </location>
</feature>
<feature type="transmembrane region" description="Helical" evidence="6">
    <location>
        <begin position="194"/>
        <end position="214"/>
    </location>
</feature>
<dbReference type="InterPro" id="IPR000109">
    <property type="entry name" value="POT_fam"/>
</dbReference>
<evidence type="ECO:0000256" key="2">
    <source>
        <dbReference type="ARBA" id="ARBA00005982"/>
    </source>
</evidence>
<dbReference type="Pfam" id="PF00854">
    <property type="entry name" value="PTR2"/>
    <property type="match status" value="1"/>
</dbReference>
<evidence type="ECO:0000256" key="4">
    <source>
        <dbReference type="ARBA" id="ARBA00022989"/>
    </source>
</evidence>
<feature type="transmembrane region" description="Helical" evidence="6">
    <location>
        <begin position="54"/>
        <end position="72"/>
    </location>
</feature>
<dbReference type="EMBL" id="JADCNM010000180">
    <property type="protein sequence ID" value="KAG0449511.1"/>
    <property type="molecule type" value="Genomic_DNA"/>
</dbReference>
<comment type="caution">
    <text evidence="7">The sequence shown here is derived from an EMBL/GenBank/DDBJ whole genome shotgun (WGS) entry which is preliminary data.</text>
</comment>
<keyword evidence="3 6" id="KW-0812">Transmembrane</keyword>
<keyword evidence="5 6" id="KW-0472">Membrane</keyword>
<feature type="transmembrane region" description="Helical" evidence="6">
    <location>
        <begin position="234"/>
        <end position="254"/>
    </location>
</feature>
<dbReference type="Proteomes" id="UP000639772">
    <property type="component" value="Unassembled WGS sequence"/>
</dbReference>
<evidence type="ECO:0000256" key="6">
    <source>
        <dbReference type="SAM" id="Phobius"/>
    </source>
</evidence>